<accession>A0A2R4BQC1</accession>
<sequence>MKAQLPGIGCLSVADLIEKYTDLRDEYIALTSALAVLKRAIRDEDSSIVGEVTAIFESHAGSVLDRHSKLGGEVRP</sequence>
<evidence type="ECO:0000313" key="1">
    <source>
        <dbReference type="EMBL" id="AVR89538.1"/>
    </source>
</evidence>
<gene>
    <name evidence="1" type="ORF">Tharo_2650</name>
</gene>
<reference evidence="1 2" key="1">
    <citation type="submission" date="2018-03" db="EMBL/GenBank/DDBJ databases">
        <title>Complete genome sequence of Thauera aromatica, a model organism for studying aromatic compound degradation under denitrifying conditions.</title>
        <authorList>
            <person name="Lo H.-Y."/>
            <person name="Goris T."/>
            <person name="Boll M."/>
            <person name="Mueller J.A."/>
        </authorList>
    </citation>
    <scope>NUCLEOTIDE SEQUENCE [LARGE SCALE GENOMIC DNA]</scope>
    <source>
        <strain evidence="1 2">K172</strain>
    </source>
</reference>
<dbReference type="Proteomes" id="UP000241885">
    <property type="component" value="Chromosome"/>
</dbReference>
<dbReference type="EMBL" id="CP028339">
    <property type="protein sequence ID" value="AVR89538.1"/>
    <property type="molecule type" value="Genomic_DNA"/>
</dbReference>
<dbReference type="KEGG" id="tak:Tharo_2650"/>
<keyword evidence="2" id="KW-1185">Reference proteome</keyword>
<proteinExistence type="predicted"/>
<dbReference type="RefSeq" id="WP_107221646.1">
    <property type="nucleotide sequence ID" value="NZ_CP028339.1"/>
</dbReference>
<protein>
    <submittedName>
        <fullName evidence="1">Uncharacterized protein</fullName>
    </submittedName>
</protein>
<evidence type="ECO:0000313" key="2">
    <source>
        <dbReference type="Proteomes" id="UP000241885"/>
    </source>
</evidence>
<dbReference type="AlphaFoldDB" id="A0A2R4BQC1"/>
<name>A0A2R4BQC1_THAAR</name>
<organism evidence="1 2">
    <name type="scientific">Thauera aromatica K172</name>
    <dbReference type="NCBI Taxonomy" id="44139"/>
    <lineage>
        <taxon>Bacteria</taxon>
        <taxon>Pseudomonadati</taxon>
        <taxon>Pseudomonadota</taxon>
        <taxon>Betaproteobacteria</taxon>
        <taxon>Rhodocyclales</taxon>
        <taxon>Zoogloeaceae</taxon>
        <taxon>Thauera</taxon>
    </lineage>
</organism>